<feature type="compositionally biased region" description="Basic and acidic residues" evidence="1">
    <location>
        <begin position="113"/>
        <end position="142"/>
    </location>
</feature>
<evidence type="ECO:0000313" key="3">
    <source>
        <dbReference type="EMBL" id="KAI1697940.1"/>
    </source>
</evidence>
<gene>
    <name evidence="3" type="ORF">DdX_18182</name>
</gene>
<feature type="compositionally biased region" description="Basic and acidic residues" evidence="1">
    <location>
        <begin position="176"/>
        <end position="185"/>
    </location>
</feature>
<evidence type="ECO:0000256" key="1">
    <source>
        <dbReference type="SAM" id="MobiDB-lite"/>
    </source>
</evidence>
<evidence type="ECO:0000313" key="4">
    <source>
        <dbReference type="Proteomes" id="UP001201812"/>
    </source>
</evidence>
<feature type="signal peptide" evidence="2">
    <location>
        <begin position="1"/>
        <end position="18"/>
    </location>
</feature>
<name>A0AAD4MMS2_9BILA</name>
<comment type="caution">
    <text evidence="3">The sequence shown here is derived from an EMBL/GenBank/DDBJ whole genome shotgun (WGS) entry which is preliminary data.</text>
</comment>
<reference evidence="3" key="1">
    <citation type="submission" date="2022-01" db="EMBL/GenBank/DDBJ databases">
        <title>Genome Sequence Resource for Two Populations of Ditylenchus destructor, the Migratory Endoparasitic Phytonematode.</title>
        <authorList>
            <person name="Zhang H."/>
            <person name="Lin R."/>
            <person name="Xie B."/>
        </authorList>
    </citation>
    <scope>NUCLEOTIDE SEQUENCE</scope>
    <source>
        <strain evidence="3">BazhouSP</strain>
    </source>
</reference>
<feature type="region of interest" description="Disordered" evidence="1">
    <location>
        <begin position="77"/>
        <end position="210"/>
    </location>
</feature>
<dbReference type="Proteomes" id="UP001201812">
    <property type="component" value="Unassembled WGS sequence"/>
</dbReference>
<sequence length="342" mass="38400">MQIIALITASCLVVVGYAEVITYHHAWQKQNGDFHYDMHVLRETGVPLGDPGVPLDSKATDVVISFISREIKEAVQGIAEQAEGGNNEEEEKATTHHTGHSNPTGTEPADTGDEAKEVKPEEAKAPEEAKVHEHHQPEEHHPKQITSSKEGDGIKEEEKEPQPHPEGHHKRVKRQVVREEPKENEASQPNVEEPNGETKQLTDPKEEGKEKVVNTMNKQAADAFVDLNVKRKDDAGSEHVSNSKHTQYHLVIITVKDILHAVGHEKRKSAHEIITANHEIASKHWQHWFRAATKQMIDVMADNPQSRLDFGGAYKEHEDKLVYLFVFKLTGLQNKATPTEQQ</sequence>
<proteinExistence type="predicted"/>
<feature type="compositionally biased region" description="Basic and acidic residues" evidence="1">
    <location>
        <begin position="200"/>
        <end position="210"/>
    </location>
</feature>
<evidence type="ECO:0000256" key="2">
    <source>
        <dbReference type="SAM" id="SignalP"/>
    </source>
</evidence>
<feature type="compositionally biased region" description="Basic and acidic residues" evidence="1">
    <location>
        <begin position="149"/>
        <end position="166"/>
    </location>
</feature>
<accession>A0AAD4MMS2</accession>
<feature type="chain" id="PRO_5041917573" evidence="2">
    <location>
        <begin position="19"/>
        <end position="342"/>
    </location>
</feature>
<keyword evidence="2" id="KW-0732">Signal</keyword>
<protein>
    <submittedName>
        <fullName evidence="3">Uncharacterized protein</fullName>
    </submittedName>
</protein>
<organism evidence="3 4">
    <name type="scientific">Ditylenchus destructor</name>
    <dbReference type="NCBI Taxonomy" id="166010"/>
    <lineage>
        <taxon>Eukaryota</taxon>
        <taxon>Metazoa</taxon>
        <taxon>Ecdysozoa</taxon>
        <taxon>Nematoda</taxon>
        <taxon>Chromadorea</taxon>
        <taxon>Rhabditida</taxon>
        <taxon>Tylenchina</taxon>
        <taxon>Tylenchomorpha</taxon>
        <taxon>Sphaerularioidea</taxon>
        <taxon>Anguinidae</taxon>
        <taxon>Anguininae</taxon>
        <taxon>Ditylenchus</taxon>
    </lineage>
</organism>
<dbReference type="EMBL" id="JAKKPZ010000242">
    <property type="protein sequence ID" value="KAI1697940.1"/>
    <property type="molecule type" value="Genomic_DNA"/>
</dbReference>
<dbReference type="AlphaFoldDB" id="A0AAD4MMS2"/>
<keyword evidence="4" id="KW-1185">Reference proteome</keyword>